<comment type="caution">
    <text evidence="4">The sequence shown here is derived from an EMBL/GenBank/DDBJ whole genome shotgun (WGS) entry which is preliminary data.</text>
</comment>
<organism evidence="4 5">
    <name type="scientific">Pedococcus ginsenosidimutans</name>
    <dbReference type="NCBI Taxonomy" id="490570"/>
    <lineage>
        <taxon>Bacteria</taxon>
        <taxon>Bacillati</taxon>
        <taxon>Actinomycetota</taxon>
        <taxon>Actinomycetes</taxon>
        <taxon>Micrococcales</taxon>
        <taxon>Intrasporangiaceae</taxon>
        <taxon>Pedococcus</taxon>
    </lineage>
</organism>
<proteinExistence type="inferred from homology"/>
<evidence type="ECO:0000256" key="1">
    <source>
        <dbReference type="ARBA" id="ARBA00008520"/>
    </source>
</evidence>
<evidence type="ECO:0000256" key="3">
    <source>
        <dbReference type="SAM" id="SignalP"/>
    </source>
</evidence>
<dbReference type="EMBL" id="BAABLO010000005">
    <property type="protein sequence ID" value="GAA4722119.1"/>
    <property type="molecule type" value="Genomic_DNA"/>
</dbReference>
<dbReference type="InterPro" id="IPR050490">
    <property type="entry name" value="Bact_solute-bd_prot1"/>
</dbReference>
<reference evidence="5" key="1">
    <citation type="journal article" date="2019" name="Int. J. Syst. Evol. Microbiol.">
        <title>The Global Catalogue of Microorganisms (GCM) 10K type strain sequencing project: providing services to taxonomists for standard genome sequencing and annotation.</title>
        <authorList>
            <consortium name="The Broad Institute Genomics Platform"/>
            <consortium name="The Broad Institute Genome Sequencing Center for Infectious Disease"/>
            <person name="Wu L."/>
            <person name="Ma J."/>
        </authorList>
    </citation>
    <scope>NUCLEOTIDE SEQUENCE [LARGE SCALE GENOMIC DNA]</scope>
    <source>
        <strain evidence="5">JCM 18961</strain>
    </source>
</reference>
<keyword evidence="2" id="KW-0813">Transport</keyword>
<evidence type="ECO:0000313" key="4">
    <source>
        <dbReference type="EMBL" id="GAA4722119.1"/>
    </source>
</evidence>
<dbReference type="PROSITE" id="PS51257">
    <property type="entry name" value="PROKAR_LIPOPROTEIN"/>
    <property type="match status" value="1"/>
</dbReference>
<dbReference type="SUPFAM" id="SSF53850">
    <property type="entry name" value="Periplasmic binding protein-like II"/>
    <property type="match status" value="1"/>
</dbReference>
<feature type="signal peptide" evidence="3">
    <location>
        <begin position="1"/>
        <end position="33"/>
    </location>
</feature>
<protein>
    <submittedName>
        <fullName evidence="4">ABC transporter substrate-binding protein</fullName>
    </submittedName>
</protein>
<name>A0ABP8Y8H2_9MICO</name>
<keyword evidence="3" id="KW-0732">Signal</keyword>
<dbReference type="Proteomes" id="UP001500556">
    <property type="component" value="Unassembled WGS sequence"/>
</dbReference>
<dbReference type="Gene3D" id="3.40.190.10">
    <property type="entry name" value="Periplasmic binding protein-like II"/>
    <property type="match status" value="1"/>
</dbReference>
<accession>A0ABP8Y8H2</accession>
<dbReference type="RefSeq" id="WP_345502949.1">
    <property type="nucleotide sequence ID" value="NZ_BAABLO010000005.1"/>
</dbReference>
<evidence type="ECO:0000313" key="5">
    <source>
        <dbReference type="Proteomes" id="UP001500556"/>
    </source>
</evidence>
<keyword evidence="5" id="KW-1185">Reference proteome</keyword>
<dbReference type="PANTHER" id="PTHR43649:SF29">
    <property type="entry name" value="OSMOPROTECTIVE COMPOUNDS-BINDING PROTEIN GGTB"/>
    <property type="match status" value="1"/>
</dbReference>
<feature type="chain" id="PRO_5047516964" evidence="3">
    <location>
        <begin position="34"/>
        <end position="464"/>
    </location>
</feature>
<sequence length="464" mass="48572">MFSTTQRAGRRTGAALVGLSAVVAVSLTGCASAEQSGAAAQSKGAVPARLDPALYAKAVAAAKQIAGGQKLDKSLEMIGVNGGAEGDVLKGVYKAFTDATGTTVNYTGTQDENNIVQSRVAAGNPPAIVDQAVGVATQYAKQGKLVDVGSVVGADKLKSTFGESLVNGVTLDGKTFGLYQGFNNFMVWYNPQTYTGPKDPKSWDELVKYTDEQAAAGKQTWCIAEDAGGGSGFPGAQFIENIFAKKYGPELLRQWGASELSWTSPQVKDAFEEFGKIATDDKKVAGGRAGALASPIATGYNGIVAAKPTCQLALWGAWVPGLIGKDVKPTENLDFFRVPGFGNGKEGTEIFQTTVTTAFKDSPTTRAFLKYVASDEAQALLASADQWPVADVNVSADTYKSPLLKKAATTYFADAKDVQLSTGPNVMANSAVQTAFYKGVVSYLQKPSSLDQVLKDIQAAATAQ</sequence>
<gene>
    <name evidence="4" type="ORF">GCM10025782_20080</name>
</gene>
<comment type="similarity">
    <text evidence="1">Belongs to the bacterial solute-binding protein 1 family.</text>
</comment>
<evidence type="ECO:0000256" key="2">
    <source>
        <dbReference type="ARBA" id="ARBA00022448"/>
    </source>
</evidence>
<dbReference type="PANTHER" id="PTHR43649">
    <property type="entry name" value="ARABINOSE-BINDING PROTEIN-RELATED"/>
    <property type="match status" value="1"/>
</dbReference>